<dbReference type="InterPro" id="IPR010036">
    <property type="entry name" value="MDP_1_eu_arc"/>
</dbReference>
<dbReference type="NCBIfam" id="TIGR01685">
    <property type="entry name" value="MDP-1"/>
    <property type="match status" value="1"/>
</dbReference>
<dbReference type="EMBL" id="MU827304">
    <property type="protein sequence ID" value="KAJ7364998.1"/>
    <property type="molecule type" value="Genomic_DNA"/>
</dbReference>
<comment type="caution">
    <text evidence="1">The sequence shown here is derived from an EMBL/GenBank/DDBJ whole genome shotgun (WGS) entry which is preliminary data.</text>
</comment>
<dbReference type="InterPro" id="IPR023214">
    <property type="entry name" value="HAD_sf"/>
</dbReference>
<proteinExistence type="predicted"/>
<dbReference type="GO" id="GO:0003993">
    <property type="term" value="F:acid phosphatase activity"/>
    <property type="evidence" value="ECO:0007669"/>
    <property type="project" value="TreeGrafter"/>
</dbReference>
<gene>
    <name evidence="1" type="primary">MDP1</name>
    <name evidence="1" type="ORF">OS493_007634</name>
</gene>
<dbReference type="PANTHER" id="PTHR17901">
    <property type="entry name" value="MAGNESIUM-DEPENDENT PHOSPHATASE 1 MDP1"/>
    <property type="match status" value="1"/>
</dbReference>
<dbReference type="InterPro" id="IPR035679">
    <property type="entry name" value="MDP-1_euk"/>
</dbReference>
<dbReference type="SUPFAM" id="SSF56784">
    <property type="entry name" value="HAD-like"/>
    <property type="match status" value="1"/>
</dbReference>
<dbReference type="Pfam" id="PF12689">
    <property type="entry name" value="Acid_PPase"/>
    <property type="match status" value="1"/>
</dbReference>
<reference evidence="1" key="1">
    <citation type="submission" date="2023-01" db="EMBL/GenBank/DDBJ databases">
        <title>Genome assembly of the deep-sea coral Lophelia pertusa.</title>
        <authorList>
            <person name="Herrera S."/>
            <person name="Cordes E."/>
        </authorList>
    </citation>
    <scope>NUCLEOTIDE SEQUENCE</scope>
    <source>
        <strain evidence="1">USNM1676648</strain>
        <tissue evidence="1">Polyp</tissue>
    </source>
</reference>
<name>A0A9W9YRR3_9CNID</name>
<dbReference type="Gene3D" id="3.40.50.1000">
    <property type="entry name" value="HAD superfamily/HAD-like"/>
    <property type="match status" value="1"/>
</dbReference>
<keyword evidence="1" id="KW-0378">Hydrolase</keyword>
<keyword evidence="2" id="KW-1185">Reference proteome</keyword>
<dbReference type="CDD" id="cd07501">
    <property type="entry name" value="HAD_MDP-1_like"/>
    <property type="match status" value="1"/>
</dbReference>
<dbReference type="Proteomes" id="UP001163046">
    <property type="component" value="Unassembled WGS sequence"/>
</dbReference>
<dbReference type="AlphaFoldDB" id="A0A9W9YRR3"/>
<dbReference type="GO" id="GO:0004725">
    <property type="term" value="F:protein tyrosine phosphatase activity"/>
    <property type="evidence" value="ECO:0007669"/>
    <property type="project" value="UniProtKB-EC"/>
</dbReference>
<evidence type="ECO:0000313" key="2">
    <source>
        <dbReference type="Proteomes" id="UP001163046"/>
    </source>
</evidence>
<dbReference type="EC" id="3.1.3.48" evidence="1"/>
<protein>
    <submittedName>
        <fullName evidence="1">Magnesium-dependent phosphatase 1</fullName>
        <ecNumber evidence="1">3.1.3.48</ecNumber>
    </submittedName>
</protein>
<dbReference type="OrthoDB" id="2865258at2759"/>
<organism evidence="1 2">
    <name type="scientific">Desmophyllum pertusum</name>
    <dbReference type="NCBI Taxonomy" id="174260"/>
    <lineage>
        <taxon>Eukaryota</taxon>
        <taxon>Metazoa</taxon>
        <taxon>Cnidaria</taxon>
        <taxon>Anthozoa</taxon>
        <taxon>Hexacorallia</taxon>
        <taxon>Scleractinia</taxon>
        <taxon>Caryophylliina</taxon>
        <taxon>Caryophylliidae</taxon>
        <taxon>Desmophyllum</taxon>
    </lineage>
</organism>
<evidence type="ECO:0000313" key="1">
    <source>
        <dbReference type="EMBL" id="KAJ7364998.1"/>
    </source>
</evidence>
<accession>A0A9W9YRR3</accession>
<sequence length="258" mass="29170">MPSTKSYCHGSLWLKKGESDGMESVISDFRDLLQVNQKETEEMNYGDMLDSERPSMDEAEISLRAFMCPTADPFRKSSSSSTSYGLLMELIEQGNLIKEAVHFTLWPFWADTHVTPPFSGKSNGSVEDRSGYKVELYDDTLEILNLLKSKGICLAAASRTEAAPVAQELLRVLEIDKYFSYKEIYPGSKVTHFKRFAQASGISYSNMLFFDDEERNIHEISRLGVTCVLVRSGMEHTVLQRGLEQFAARHKPPKTSVR</sequence>
<dbReference type="PANTHER" id="PTHR17901:SF14">
    <property type="entry name" value="MAGNESIUM-DEPENDENT PHOSPHATASE 1"/>
    <property type="match status" value="1"/>
</dbReference>
<dbReference type="InterPro" id="IPR036412">
    <property type="entry name" value="HAD-like_sf"/>
</dbReference>